<sequence length="183" mass="20424">MTVCETRGYQGQFFPWNCSSQENDGTYSSCQLLLQLMGLYWKLEPLCCWILSFATSSLSSVHSLSHLSFSSSALSLILLHSSLSSLISYSCLCLRLSIQTFSCCSTAMCCLMSDSYLRIYSSVAADVLCSLKADPFVSSLILPQSSRPSIRFRIFSIISRGESQSKRDSLVRLYYCFALVLIL</sequence>
<protein>
    <submittedName>
        <fullName evidence="1">Uncharacterized protein</fullName>
    </submittedName>
</protein>
<dbReference type="AlphaFoldDB" id="A0A8J8NQS5"/>
<comment type="caution">
    <text evidence="1">The sequence shown here is derived from an EMBL/GenBank/DDBJ whole genome shotgun (WGS) entry which is preliminary data.</text>
</comment>
<gene>
    <name evidence="1" type="ORF">FGO68_gene12898</name>
</gene>
<reference evidence="1" key="1">
    <citation type="submission" date="2019-06" db="EMBL/GenBank/DDBJ databases">
        <authorList>
            <person name="Zheng W."/>
        </authorList>
    </citation>
    <scope>NUCLEOTIDE SEQUENCE</scope>
    <source>
        <strain evidence="1">QDHG01</strain>
    </source>
</reference>
<accession>A0A8J8NQS5</accession>
<name>A0A8J8NQS5_HALGN</name>
<keyword evidence="2" id="KW-1185">Reference proteome</keyword>
<organism evidence="1 2">
    <name type="scientific">Halteria grandinella</name>
    <dbReference type="NCBI Taxonomy" id="5974"/>
    <lineage>
        <taxon>Eukaryota</taxon>
        <taxon>Sar</taxon>
        <taxon>Alveolata</taxon>
        <taxon>Ciliophora</taxon>
        <taxon>Intramacronucleata</taxon>
        <taxon>Spirotrichea</taxon>
        <taxon>Stichotrichia</taxon>
        <taxon>Sporadotrichida</taxon>
        <taxon>Halteriidae</taxon>
        <taxon>Halteria</taxon>
    </lineage>
</organism>
<evidence type="ECO:0000313" key="2">
    <source>
        <dbReference type="Proteomes" id="UP000785679"/>
    </source>
</evidence>
<proteinExistence type="predicted"/>
<dbReference type="Proteomes" id="UP000785679">
    <property type="component" value="Unassembled WGS sequence"/>
</dbReference>
<evidence type="ECO:0000313" key="1">
    <source>
        <dbReference type="EMBL" id="TNV78506.1"/>
    </source>
</evidence>
<dbReference type="EMBL" id="RRYP01010246">
    <property type="protein sequence ID" value="TNV78506.1"/>
    <property type="molecule type" value="Genomic_DNA"/>
</dbReference>